<keyword evidence="3" id="KW-1003">Cell membrane</keyword>
<dbReference type="PROSITE" id="PS51711">
    <property type="entry name" value="G_FEOB"/>
    <property type="match status" value="1"/>
</dbReference>
<dbReference type="NCBIfam" id="TIGR00437">
    <property type="entry name" value="feoB"/>
    <property type="match status" value="1"/>
</dbReference>
<organism evidence="17 18">
    <name type="scientific">Dyadobacter helix</name>
    <dbReference type="NCBI Taxonomy" id="2822344"/>
    <lineage>
        <taxon>Bacteria</taxon>
        <taxon>Pseudomonadati</taxon>
        <taxon>Bacteroidota</taxon>
        <taxon>Cytophagia</taxon>
        <taxon>Cytophagales</taxon>
        <taxon>Spirosomataceae</taxon>
        <taxon>Dyadobacter</taxon>
    </lineage>
</organism>
<comment type="subcellular location">
    <subcellularLocation>
        <location evidence="15">Cell inner membrane</location>
        <topology evidence="15">Multi-pass membrane protein</topology>
    </subcellularLocation>
    <subcellularLocation>
        <location evidence="1">Cell membrane</location>
        <topology evidence="1">Multi-pass membrane protein</topology>
    </subcellularLocation>
</comment>
<dbReference type="RefSeq" id="WP_215237920.1">
    <property type="nucleotide sequence ID" value="NZ_CAJRAF010000001.1"/>
</dbReference>
<keyword evidence="5 15" id="KW-0812">Transmembrane</keyword>
<evidence type="ECO:0000259" key="16">
    <source>
        <dbReference type="PROSITE" id="PS51711"/>
    </source>
</evidence>
<feature type="binding site" evidence="13">
    <location>
        <begin position="127"/>
        <end position="130"/>
    </location>
    <ligand>
        <name>GTP</name>
        <dbReference type="ChEBI" id="CHEBI:37565"/>
        <label>1</label>
    </ligand>
</feature>
<evidence type="ECO:0000256" key="2">
    <source>
        <dbReference type="ARBA" id="ARBA00022448"/>
    </source>
</evidence>
<dbReference type="Pfam" id="PF07670">
    <property type="entry name" value="Gate"/>
    <property type="match status" value="2"/>
</dbReference>
<feature type="transmembrane region" description="Helical" evidence="15">
    <location>
        <begin position="345"/>
        <end position="369"/>
    </location>
</feature>
<evidence type="ECO:0000256" key="13">
    <source>
        <dbReference type="PIRSR" id="PIRSR603373-1"/>
    </source>
</evidence>
<keyword evidence="6 13" id="KW-0547">Nucleotide-binding</keyword>
<feature type="transmembrane region" description="Helical" evidence="15">
    <location>
        <begin position="661"/>
        <end position="679"/>
    </location>
</feature>
<dbReference type="GO" id="GO:0005886">
    <property type="term" value="C:plasma membrane"/>
    <property type="evidence" value="ECO:0007669"/>
    <property type="project" value="UniProtKB-SubCell"/>
</dbReference>
<dbReference type="Gene3D" id="3.40.50.300">
    <property type="entry name" value="P-loop containing nucleotide triphosphate hydrolases"/>
    <property type="match status" value="1"/>
</dbReference>
<evidence type="ECO:0000256" key="1">
    <source>
        <dbReference type="ARBA" id="ARBA00004651"/>
    </source>
</evidence>
<dbReference type="PANTHER" id="PTHR43185:SF1">
    <property type="entry name" value="FE(2+) TRANSPORTER FEOB"/>
    <property type="match status" value="1"/>
</dbReference>
<dbReference type="InterPro" id="IPR011642">
    <property type="entry name" value="Gate_dom"/>
</dbReference>
<dbReference type="GO" id="GO:0046872">
    <property type="term" value="F:metal ion binding"/>
    <property type="evidence" value="ECO:0007669"/>
    <property type="project" value="UniProtKB-KW"/>
</dbReference>
<evidence type="ECO:0000256" key="5">
    <source>
        <dbReference type="ARBA" id="ARBA00022692"/>
    </source>
</evidence>
<dbReference type="InterPro" id="IPR027417">
    <property type="entry name" value="P-loop_NTPase"/>
</dbReference>
<evidence type="ECO:0000256" key="7">
    <source>
        <dbReference type="ARBA" id="ARBA00022989"/>
    </source>
</evidence>
<feature type="binding site" evidence="14">
    <location>
        <position position="27"/>
    </location>
    <ligand>
        <name>Mg(2+)</name>
        <dbReference type="ChEBI" id="CHEBI:18420"/>
        <label>2</label>
    </ligand>
</feature>
<feature type="transmembrane region" description="Helical" evidence="15">
    <location>
        <begin position="289"/>
        <end position="310"/>
    </location>
</feature>
<comment type="caution">
    <text evidence="17">The sequence shown here is derived from an EMBL/GenBank/DDBJ whole genome shotgun (WGS) entry which is preliminary data.</text>
</comment>
<dbReference type="GO" id="GO:0005525">
    <property type="term" value="F:GTP binding"/>
    <property type="evidence" value="ECO:0007669"/>
    <property type="project" value="UniProtKB-KW"/>
</dbReference>
<feature type="transmembrane region" description="Helical" evidence="15">
    <location>
        <begin position="691"/>
        <end position="709"/>
    </location>
</feature>
<keyword evidence="14" id="KW-0479">Metal-binding</keyword>
<keyword evidence="10 13" id="KW-0342">GTP-binding</keyword>
<comment type="similarity">
    <text evidence="15">Belongs to the TRAFAC class TrmE-Era-EngA-EngB-Septin-like GTPase superfamily. FeoB GTPase (TC 9.A.8) family.</text>
</comment>
<dbReference type="GO" id="GO:0015093">
    <property type="term" value="F:ferrous iron transmembrane transporter activity"/>
    <property type="evidence" value="ECO:0007669"/>
    <property type="project" value="UniProtKB-UniRule"/>
</dbReference>
<dbReference type="InterPro" id="IPR011640">
    <property type="entry name" value="Fe2_transport_prot_B_C"/>
</dbReference>
<evidence type="ECO:0000256" key="4">
    <source>
        <dbReference type="ARBA" id="ARBA00022496"/>
    </source>
</evidence>
<dbReference type="PRINTS" id="PR00326">
    <property type="entry name" value="GTP1OBG"/>
</dbReference>
<keyword evidence="4 15" id="KW-0410">Iron transport</keyword>
<comment type="function">
    <text evidence="15">Probable transporter of a GTP-driven Fe(2+) uptake system.</text>
</comment>
<dbReference type="CDD" id="cd01879">
    <property type="entry name" value="FeoB"/>
    <property type="match status" value="1"/>
</dbReference>
<dbReference type="AlphaFoldDB" id="A0A916J8K7"/>
<feature type="transmembrane region" description="Helical" evidence="15">
    <location>
        <begin position="521"/>
        <end position="540"/>
    </location>
</feature>
<dbReference type="SUPFAM" id="SSF52540">
    <property type="entry name" value="P-loop containing nucleoside triphosphate hydrolases"/>
    <property type="match status" value="1"/>
</dbReference>
<feature type="transmembrane region" description="Helical" evidence="15">
    <location>
        <begin position="389"/>
        <end position="411"/>
    </location>
</feature>
<dbReference type="InterPro" id="IPR050860">
    <property type="entry name" value="FeoB_GTPase"/>
</dbReference>
<feature type="binding site" evidence="13">
    <location>
        <begin position="63"/>
        <end position="66"/>
    </location>
    <ligand>
        <name>GTP</name>
        <dbReference type="ChEBI" id="CHEBI:37565"/>
        <label>1</label>
    </ligand>
</feature>
<feature type="binding site" evidence="14">
    <location>
        <position position="26"/>
    </location>
    <ligand>
        <name>Mg(2+)</name>
        <dbReference type="ChEBI" id="CHEBI:18420"/>
        <label>2</label>
    </ligand>
</feature>
<evidence type="ECO:0000313" key="18">
    <source>
        <dbReference type="Proteomes" id="UP000680038"/>
    </source>
</evidence>
<name>A0A916J8K7_9BACT</name>
<feature type="binding site" evidence="13">
    <location>
        <begin position="37"/>
        <end position="41"/>
    </location>
    <ligand>
        <name>GTP</name>
        <dbReference type="ChEBI" id="CHEBI:37565"/>
        <label>1</label>
    </ligand>
</feature>
<feature type="transmembrane region" description="Helical" evidence="15">
    <location>
        <begin position="423"/>
        <end position="449"/>
    </location>
</feature>
<feature type="domain" description="FeoB-type G" evidence="16">
    <location>
        <begin position="5"/>
        <end position="176"/>
    </location>
</feature>
<dbReference type="InterPro" id="IPR003373">
    <property type="entry name" value="Fe2_transport_prot-B"/>
</dbReference>
<dbReference type="EMBL" id="CAJRAF010000001">
    <property type="protein sequence ID" value="CAG4993868.1"/>
    <property type="molecule type" value="Genomic_DNA"/>
</dbReference>
<keyword evidence="7 15" id="KW-1133">Transmembrane helix</keyword>
<gene>
    <name evidence="17" type="primary">feoB</name>
    <name evidence="17" type="ORF">DYBT9275_01251</name>
</gene>
<dbReference type="Proteomes" id="UP000680038">
    <property type="component" value="Unassembled WGS sequence"/>
</dbReference>
<feature type="binding site" evidence="14">
    <location>
        <position position="23"/>
    </location>
    <ligand>
        <name>Mg(2+)</name>
        <dbReference type="ChEBI" id="CHEBI:18420"/>
        <label>2</label>
    </ligand>
</feature>
<evidence type="ECO:0000256" key="8">
    <source>
        <dbReference type="ARBA" id="ARBA00023004"/>
    </source>
</evidence>
<feature type="transmembrane region" description="Helical" evidence="15">
    <location>
        <begin position="461"/>
        <end position="487"/>
    </location>
</feature>
<proteinExistence type="inferred from homology"/>
<keyword evidence="2 15" id="KW-0813">Transport</keyword>
<keyword evidence="8 15" id="KW-0408">Iron</keyword>
<keyword evidence="14" id="KW-0460">Magnesium</keyword>
<feature type="binding site" evidence="14">
    <location>
        <position position="24"/>
    </location>
    <ligand>
        <name>Mg(2+)</name>
        <dbReference type="ChEBI" id="CHEBI:18420"/>
        <label>2</label>
    </ligand>
</feature>
<dbReference type="InterPro" id="IPR030389">
    <property type="entry name" value="G_FEOB_dom"/>
</dbReference>
<keyword evidence="18" id="KW-1185">Reference proteome</keyword>
<sequence>MKQENIKIALVGNPNAGKSTLFNGLTGLRQKTGNFPGVTVEKKSGRFSLKTAGNQSHEVVVVDLPGTYSIYPKSADESVVMDILANPLHPDYPDAVVVVADASNLQRNLLLFTEIHDLGLPTILALNMLDVASDMGLTVNAVQLAMQLKVPVVRINARTGEGLDKLKEAVLQLAKNTGIGEVSYFYDFDQKDHRMIEEVKELYQLSNNYVAMQYVCQHDNFSFLEQPIRTKLDTVIDKYGFDESNFLAAETIARYEKLRPIIQKAVKSEGIIQQPYWTRKLDAVLLHPLWGYLSFALVLLLVFQAIFAWASYPMDLIDAGTAATIEWVKGIVPAGVLNDLLTDGILAGIGGVIIFIPQIAILFALVAVLEESGYMARVMVIMDKLMRKFGLNGRSVVPLISGVACAVPAIMTTRSISSRHERLLTILVTPLMSCSARLPIYAILIALIVPDEKVLGVFNMAGLVLFALYFLGLAGALGSAWLLSLFIPKNEPGYFMLEMPSYKLPRWGHVGMTMYESVKSFVLEAGKVIVTISIILWVLASYGPGDNMEVAEQNVVAKMQQQPQEEIDAAVASVRLENSYAGSFGRLIEPVIKPLGYDWKIGIALLASFAAREVFVGTMATIYSISGDSEDVPTVKERLAKEVNPETGTAMYTPAVCYSLLMFYVFAMMCMSTIAVVYRETRGWKWPVIQLVYMMTLAYAAAFVAYQLLS</sequence>
<evidence type="ECO:0000313" key="17">
    <source>
        <dbReference type="EMBL" id="CAG4993868.1"/>
    </source>
</evidence>
<dbReference type="InterPro" id="IPR006073">
    <property type="entry name" value="GTP-bd"/>
</dbReference>
<dbReference type="PANTHER" id="PTHR43185">
    <property type="entry name" value="FERROUS IRON TRANSPORT PROTEIN B"/>
    <property type="match status" value="1"/>
</dbReference>
<evidence type="ECO:0000256" key="3">
    <source>
        <dbReference type="ARBA" id="ARBA00022475"/>
    </source>
</evidence>
<evidence type="ECO:0000256" key="10">
    <source>
        <dbReference type="ARBA" id="ARBA00023134"/>
    </source>
</evidence>
<feature type="binding site" evidence="13">
    <location>
        <begin position="12"/>
        <end position="19"/>
    </location>
    <ligand>
        <name>GTP</name>
        <dbReference type="ChEBI" id="CHEBI:37565"/>
        <label>1</label>
    </ligand>
</feature>
<keyword evidence="11 15" id="KW-0472">Membrane</keyword>
<keyword evidence="9" id="KW-0406">Ion transport</keyword>
<evidence type="ECO:0000256" key="6">
    <source>
        <dbReference type="ARBA" id="ARBA00022741"/>
    </source>
</evidence>
<evidence type="ECO:0000256" key="12">
    <source>
        <dbReference type="NCBIfam" id="TIGR00437"/>
    </source>
</evidence>
<protein>
    <recommendedName>
        <fullName evidence="12 15">Ferrous iron transport protein B</fullName>
    </recommendedName>
</protein>
<accession>A0A916J8K7</accession>
<dbReference type="Pfam" id="PF02421">
    <property type="entry name" value="FeoB_N"/>
    <property type="match status" value="1"/>
</dbReference>
<evidence type="ECO:0000256" key="9">
    <source>
        <dbReference type="ARBA" id="ARBA00023065"/>
    </source>
</evidence>
<evidence type="ECO:0000256" key="15">
    <source>
        <dbReference type="RuleBase" id="RU362098"/>
    </source>
</evidence>
<reference evidence="17" key="1">
    <citation type="submission" date="2021-04" db="EMBL/GenBank/DDBJ databases">
        <authorList>
            <person name="Rodrigo-Torres L."/>
            <person name="Arahal R. D."/>
            <person name="Lucena T."/>
        </authorList>
    </citation>
    <scope>NUCLEOTIDE SEQUENCE</scope>
    <source>
        <strain evidence="17">CECT 9275</strain>
    </source>
</reference>
<dbReference type="Pfam" id="PF07664">
    <property type="entry name" value="FeoB_C"/>
    <property type="match status" value="1"/>
</dbReference>
<evidence type="ECO:0000256" key="14">
    <source>
        <dbReference type="PIRSR" id="PIRSR603373-2"/>
    </source>
</evidence>
<evidence type="ECO:0000256" key="11">
    <source>
        <dbReference type="ARBA" id="ARBA00023136"/>
    </source>
</evidence>